<dbReference type="PANTHER" id="PTHR43434">
    <property type="entry name" value="PHOSPHOGLYCOLATE PHOSPHATASE"/>
    <property type="match status" value="1"/>
</dbReference>
<comment type="caution">
    <text evidence="2">The sequence shown here is derived from an EMBL/GenBank/DDBJ whole genome shotgun (WGS) entry which is preliminary data.</text>
</comment>
<dbReference type="PANTHER" id="PTHR43434:SF1">
    <property type="entry name" value="PHOSPHOGLYCOLATE PHOSPHATASE"/>
    <property type="match status" value="1"/>
</dbReference>
<keyword evidence="2" id="KW-0378">Hydrolase</keyword>
<dbReference type="Proteomes" id="UP001595843">
    <property type="component" value="Unassembled WGS sequence"/>
</dbReference>
<dbReference type="EMBL" id="JBHSAP010000009">
    <property type="protein sequence ID" value="MFC4077106.1"/>
    <property type="molecule type" value="Genomic_DNA"/>
</dbReference>
<gene>
    <name evidence="2" type="ORF">ACFOUO_09790</name>
</gene>
<organism evidence="2 3">
    <name type="scientific">Salinithrix halophila</name>
    <dbReference type="NCBI Taxonomy" id="1485204"/>
    <lineage>
        <taxon>Bacteria</taxon>
        <taxon>Bacillati</taxon>
        <taxon>Bacillota</taxon>
        <taxon>Bacilli</taxon>
        <taxon>Bacillales</taxon>
        <taxon>Thermoactinomycetaceae</taxon>
        <taxon>Salinithrix</taxon>
    </lineage>
</organism>
<dbReference type="Pfam" id="PF13242">
    <property type="entry name" value="Hydrolase_like"/>
    <property type="match status" value="1"/>
</dbReference>
<dbReference type="Gene3D" id="3.40.50.1000">
    <property type="entry name" value="HAD superfamily/HAD-like"/>
    <property type="match status" value="1"/>
</dbReference>
<name>A0ABV8JDT8_9BACL</name>
<evidence type="ECO:0000256" key="1">
    <source>
        <dbReference type="SAM" id="MobiDB-lite"/>
    </source>
</evidence>
<feature type="region of interest" description="Disordered" evidence="1">
    <location>
        <begin position="379"/>
        <end position="402"/>
    </location>
</feature>
<dbReference type="SUPFAM" id="SSF56784">
    <property type="entry name" value="HAD-like"/>
    <property type="match status" value="1"/>
</dbReference>
<proteinExistence type="predicted"/>
<evidence type="ECO:0000313" key="3">
    <source>
        <dbReference type="Proteomes" id="UP001595843"/>
    </source>
</evidence>
<dbReference type="SFLD" id="SFLDG01129">
    <property type="entry name" value="C1.5:_HAD__Beta-PGM__Phosphata"/>
    <property type="match status" value="1"/>
</dbReference>
<sequence length="402" mass="45038">MYQVILFDVDGVLLSEKRCFDTTTLSVWELLYSEGGLGLAGESFNPNPPEEEILRIRQTVMDEDQVLEWLKSRGMNSNWDMVSLLFGYQLQRLLYLLHEKQSATVEEILQRPLGRKALVQIGEMVRSEGIAYEPDFGGIVKSLQDLEEEADLLESLDQLAYRWSEVRTTSFSHGGTLWKLGREVYQEWYLGRELFEKVERKAALFPEKKGFLEQEIPLAEPSAIREVLDNLASRGIALGIGTGRPAVETEVPLAALDLWSAFDSNRIVTASDVQQAEEVYQDYAPLGKPKPFTYLKAFYGRDASDAKSVAARLPLPDGDRVLVVGDSVADLLAARDMGCDFAVTLTGLTGEKARAKFEQLNADYILNDVTELTGVIDALEEEERRREEEQTEGQPEPGASQS</sequence>
<dbReference type="InterPro" id="IPR050155">
    <property type="entry name" value="HAD-like_hydrolase_sf"/>
</dbReference>
<dbReference type="RefSeq" id="WP_380704636.1">
    <property type="nucleotide sequence ID" value="NZ_JBHSAP010000009.1"/>
</dbReference>
<dbReference type="EC" id="3.-.-.-" evidence="2"/>
<dbReference type="SFLD" id="SFLDS00003">
    <property type="entry name" value="Haloacid_Dehalogenase"/>
    <property type="match status" value="1"/>
</dbReference>
<keyword evidence="3" id="KW-1185">Reference proteome</keyword>
<reference evidence="3" key="1">
    <citation type="journal article" date="2019" name="Int. J. Syst. Evol. Microbiol.">
        <title>The Global Catalogue of Microorganisms (GCM) 10K type strain sequencing project: providing services to taxonomists for standard genome sequencing and annotation.</title>
        <authorList>
            <consortium name="The Broad Institute Genomics Platform"/>
            <consortium name="The Broad Institute Genome Sequencing Center for Infectious Disease"/>
            <person name="Wu L."/>
            <person name="Ma J."/>
        </authorList>
    </citation>
    <scope>NUCLEOTIDE SEQUENCE [LARGE SCALE GENOMIC DNA]</scope>
    <source>
        <strain evidence="3">IBRC-M 10813</strain>
    </source>
</reference>
<evidence type="ECO:0000313" key="2">
    <source>
        <dbReference type="EMBL" id="MFC4077106.1"/>
    </source>
</evidence>
<dbReference type="GO" id="GO:0016787">
    <property type="term" value="F:hydrolase activity"/>
    <property type="evidence" value="ECO:0007669"/>
    <property type="project" value="UniProtKB-KW"/>
</dbReference>
<protein>
    <submittedName>
        <fullName evidence="2">HAD family hydrolase</fullName>
        <ecNumber evidence="2">3.-.-.-</ecNumber>
    </submittedName>
</protein>
<dbReference type="InterPro" id="IPR036412">
    <property type="entry name" value="HAD-like_sf"/>
</dbReference>
<accession>A0ABV8JDT8</accession>
<dbReference type="InterPro" id="IPR023214">
    <property type="entry name" value="HAD_sf"/>
</dbReference>